<reference evidence="2 3" key="1">
    <citation type="submission" date="2017-08" db="EMBL/GenBank/DDBJ databases">
        <authorList>
            <person name="de Groot N.N."/>
        </authorList>
    </citation>
    <scope>NUCLEOTIDE SEQUENCE [LARGE SCALE GENOMIC DNA]</scope>
    <source>
        <strain evidence="2 3">JC85</strain>
    </source>
</reference>
<dbReference type="Proteomes" id="UP000219167">
    <property type="component" value="Unassembled WGS sequence"/>
</dbReference>
<dbReference type="EMBL" id="OBQD01000005">
    <property type="protein sequence ID" value="SOC38812.1"/>
    <property type="molecule type" value="Genomic_DNA"/>
</dbReference>
<protein>
    <submittedName>
        <fullName evidence="2">Uncharacterized protein</fullName>
    </submittedName>
</protein>
<name>A0A285UAH0_9HYPH</name>
<dbReference type="AlphaFoldDB" id="A0A285UAH0"/>
<gene>
    <name evidence="2" type="ORF">SAMN05892877_105275</name>
</gene>
<dbReference type="RefSeq" id="WP_176526706.1">
    <property type="nucleotide sequence ID" value="NZ_OBQD01000005.1"/>
</dbReference>
<accession>A0A285UAH0</accession>
<evidence type="ECO:0000256" key="1">
    <source>
        <dbReference type="SAM" id="MobiDB-lite"/>
    </source>
</evidence>
<evidence type="ECO:0000313" key="3">
    <source>
        <dbReference type="Proteomes" id="UP000219167"/>
    </source>
</evidence>
<organism evidence="2 3">
    <name type="scientific">Rhizobium subbaraonis</name>
    <dbReference type="NCBI Taxonomy" id="908946"/>
    <lineage>
        <taxon>Bacteria</taxon>
        <taxon>Pseudomonadati</taxon>
        <taxon>Pseudomonadota</taxon>
        <taxon>Alphaproteobacteria</taxon>
        <taxon>Hyphomicrobiales</taxon>
        <taxon>Rhizobiaceae</taxon>
        <taxon>Rhizobium/Agrobacterium group</taxon>
        <taxon>Rhizobium</taxon>
    </lineage>
</organism>
<evidence type="ECO:0000313" key="2">
    <source>
        <dbReference type="EMBL" id="SOC38812.1"/>
    </source>
</evidence>
<sequence>MHAILLALNAVSIAVAAVLVFNVADGGEGARTQSSVKASMAGAHATGVKRFSPAR</sequence>
<feature type="region of interest" description="Disordered" evidence="1">
    <location>
        <begin position="33"/>
        <end position="55"/>
    </location>
</feature>
<keyword evidence="3" id="KW-1185">Reference proteome</keyword>
<proteinExistence type="predicted"/>